<evidence type="ECO:0000313" key="12">
    <source>
        <dbReference type="EMBL" id="QPG73930.1"/>
    </source>
</evidence>
<feature type="region of interest" description="Disordered" evidence="9">
    <location>
        <begin position="128"/>
        <end position="147"/>
    </location>
</feature>
<evidence type="ECO:0000256" key="2">
    <source>
        <dbReference type="ARBA" id="ARBA00022664"/>
    </source>
</evidence>
<dbReference type="InterPro" id="IPR001005">
    <property type="entry name" value="SANT/Myb"/>
</dbReference>
<evidence type="ECO:0000256" key="1">
    <source>
        <dbReference type="ARBA" id="ARBA00010506"/>
    </source>
</evidence>
<dbReference type="OrthoDB" id="1410009at2759"/>
<proteinExistence type="inferred from homology"/>
<dbReference type="PANTHER" id="PTHR45885:SF1">
    <property type="entry name" value="CELL DIVISION CYCLE 5-LIKE PROTEIN"/>
    <property type="match status" value="1"/>
</dbReference>
<dbReference type="SUPFAM" id="SSF46689">
    <property type="entry name" value="Homeodomain-like"/>
    <property type="match status" value="1"/>
</dbReference>
<keyword evidence="4" id="KW-0677">Repeat</keyword>
<accession>A0A875RNN2</accession>
<evidence type="ECO:0000256" key="7">
    <source>
        <dbReference type="ARBA" id="ARBA00023242"/>
    </source>
</evidence>
<dbReference type="GO" id="GO:0000974">
    <property type="term" value="C:Prp19 complex"/>
    <property type="evidence" value="ECO:0007669"/>
    <property type="project" value="InterPro"/>
</dbReference>
<protein>
    <recommendedName>
        <fullName evidence="8">Pre-mRNA-splicing factor CEF1</fullName>
    </recommendedName>
</protein>
<dbReference type="CDD" id="cd00167">
    <property type="entry name" value="SANT"/>
    <property type="match status" value="1"/>
</dbReference>
<dbReference type="SMART" id="SM00717">
    <property type="entry name" value="SANT"/>
    <property type="match status" value="2"/>
</dbReference>
<dbReference type="GeneID" id="62194646"/>
<feature type="compositionally biased region" description="Basic residues" evidence="9">
    <location>
        <begin position="264"/>
        <end position="275"/>
    </location>
</feature>
<comment type="similarity">
    <text evidence="1">Belongs to the CEF1 family.</text>
</comment>
<name>A0A875RNN2_EENNA</name>
<dbReference type="GO" id="GO:0005681">
    <property type="term" value="C:spliceosomal complex"/>
    <property type="evidence" value="ECO:0007669"/>
    <property type="project" value="UniProtKB-KW"/>
</dbReference>
<keyword evidence="2" id="KW-0507">mRNA processing</keyword>
<evidence type="ECO:0000256" key="3">
    <source>
        <dbReference type="ARBA" id="ARBA00022728"/>
    </source>
</evidence>
<keyword evidence="6" id="KW-0508">mRNA splicing</keyword>
<keyword evidence="7" id="KW-0539">Nucleus</keyword>
<dbReference type="Pfam" id="PF00249">
    <property type="entry name" value="Myb_DNA-binding"/>
    <property type="match status" value="2"/>
</dbReference>
<dbReference type="AlphaFoldDB" id="A0A875RNN2"/>
<dbReference type="InterPro" id="IPR047242">
    <property type="entry name" value="CDC5L/Cef1"/>
</dbReference>
<dbReference type="GO" id="GO:0000398">
    <property type="term" value="P:mRNA splicing, via spliceosome"/>
    <property type="evidence" value="ECO:0007669"/>
    <property type="project" value="InterPro"/>
</dbReference>
<evidence type="ECO:0000256" key="8">
    <source>
        <dbReference type="ARBA" id="ARBA00034837"/>
    </source>
</evidence>
<dbReference type="FunFam" id="1.10.10.60:FF:000021">
    <property type="entry name" value="CDC5 cell division cycle 5-like"/>
    <property type="match status" value="1"/>
</dbReference>
<sequence>MPPIYVKGGVWTNVEDEILKAAIAKYGLNQWSRVSSLLSKKTAKQCKQRWEEWLDPRIKKMDWDKKEDEKLLRMIKLRPNQWNSIGILMNRTVNQCIERYQQLLSDTMEGESTDNDLRMVGNFVSKNSDGELNLNAESKPARPDLEEMDDDEKEMLSEARARLANTQGKKAKRKARERMLEESKRISLLQRRRELKQVGINTRIKNKKKYATQMDYNADIAFERRPAEGRFDISEELVRNETEKVNFDRSTNQKGTTNQETAKQKKKEKRQRHVMQKGSSSVNIEGKEELYEEENEESISKRPKLILADANEEGNEEEEAEDIDDRISKATRRIDSKTKERSILFRKRNVEDDTLVKPEIKRVKVGEKRISERKLKKIRKRELAKKLEQLPKPKNNYELIERSSNVLTENVGISDYKRYVDFGEVESEKVRKEQARKELIVELTTSQAVKLQLPIPRIREEVRKKFVKDNVSREMVDMIEKDYKQQVLKKDVKEHYDFDPEKEQKVRKQVERMIAEEGESSEYTKTVLEDKIDTEVDVSLLIELIKSESKVSGNLQEQFESVVSDHLKESQEMTDSLNEKVNKLRQLDQDVETFRILANEEDAAIAVRSQRLQNGIDRMNEIISESRETLLE</sequence>
<feature type="domain" description="Myb-like" evidence="10">
    <location>
        <begin position="7"/>
        <end position="54"/>
    </location>
</feature>
<gene>
    <name evidence="12" type="ORF">FOA43_001245</name>
</gene>
<dbReference type="RefSeq" id="XP_038777495.1">
    <property type="nucleotide sequence ID" value="XM_038921567.1"/>
</dbReference>
<evidence type="ECO:0000313" key="13">
    <source>
        <dbReference type="Proteomes" id="UP000662931"/>
    </source>
</evidence>
<feature type="domain" description="Myb-like" evidence="10">
    <location>
        <begin position="55"/>
        <end position="104"/>
    </location>
</feature>
<evidence type="ECO:0000259" key="11">
    <source>
        <dbReference type="PROSITE" id="PS51294"/>
    </source>
</evidence>
<feature type="domain" description="HTH myb-type" evidence="11">
    <location>
        <begin position="1"/>
        <end position="58"/>
    </location>
</feature>
<evidence type="ECO:0000256" key="6">
    <source>
        <dbReference type="ARBA" id="ARBA00023187"/>
    </source>
</evidence>
<dbReference type="InterPro" id="IPR009057">
    <property type="entry name" value="Homeodomain-like_sf"/>
</dbReference>
<keyword evidence="5" id="KW-0238">DNA-binding</keyword>
<keyword evidence="13" id="KW-1185">Reference proteome</keyword>
<dbReference type="EMBL" id="CP064812">
    <property type="protein sequence ID" value="QPG73930.1"/>
    <property type="molecule type" value="Genomic_DNA"/>
</dbReference>
<dbReference type="KEGG" id="bnn:FOA43_001245"/>
<dbReference type="Proteomes" id="UP000662931">
    <property type="component" value="Chromosome 1"/>
</dbReference>
<feature type="domain" description="HTH myb-type" evidence="11">
    <location>
        <begin position="59"/>
        <end position="108"/>
    </location>
</feature>
<dbReference type="PROSITE" id="PS51294">
    <property type="entry name" value="HTH_MYB"/>
    <property type="match status" value="2"/>
</dbReference>
<evidence type="ECO:0000256" key="4">
    <source>
        <dbReference type="ARBA" id="ARBA00022737"/>
    </source>
</evidence>
<organism evidence="12 13">
    <name type="scientific">Eeniella nana</name>
    <name type="common">Yeast</name>
    <name type="synonym">Brettanomyces nanus</name>
    <dbReference type="NCBI Taxonomy" id="13502"/>
    <lineage>
        <taxon>Eukaryota</taxon>
        <taxon>Fungi</taxon>
        <taxon>Dikarya</taxon>
        <taxon>Ascomycota</taxon>
        <taxon>Saccharomycotina</taxon>
        <taxon>Pichiomycetes</taxon>
        <taxon>Pichiales</taxon>
        <taxon>Pichiaceae</taxon>
        <taxon>Brettanomyces</taxon>
    </lineage>
</organism>
<dbReference type="Gene3D" id="1.10.10.60">
    <property type="entry name" value="Homeodomain-like"/>
    <property type="match status" value="2"/>
</dbReference>
<dbReference type="GO" id="GO:0003677">
    <property type="term" value="F:DNA binding"/>
    <property type="evidence" value="ECO:0007669"/>
    <property type="project" value="UniProtKB-KW"/>
</dbReference>
<feature type="region of interest" description="Disordered" evidence="9">
    <location>
        <begin position="242"/>
        <end position="298"/>
    </location>
</feature>
<evidence type="ECO:0000259" key="10">
    <source>
        <dbReference type="PROSITE" id="PS50090"/>
    </source>
</evidence>
<keyword evidence="3" id="KW-0747">Spliceosome</keyword>
<dbReference type="InterPro" id="IPR017930">
    <property type="entry name" value="Myb_dom"/>
</dbReference>
<dbReference type="PROSITE" id="PS50090">
    <property type="entry name" value="MYB_LIKE"/>
    <property type="match status" value="2"/>
</dbReference>
<reference evidence="12" key="1">
    <citation type="submission" date="2020-10" db="EMBL/GenBank/DDBJ databases">
        <authorList>
            <person name="Roach M.J.R."/>
        </authorList>
    </citation>
    <scope>NUCLEOTIDE SEQUENCE</scope>
    <source>
        <strain evidence="12">CBS 1945</strain>
    </source>
</reference>
<evidence type="ECO:0000256" key="5">
    <source>
        <dbReference type="ARBA" id="ARBA00023125"/>
    </source>
</evidence>
<feature type="compositionally biased region" description="Polar residues" evidence="9">
    <location>
        <begin position="248"/>
        <end position="261"/>
    </location>
</feature>
<evidence type="ECO:0000256" key="9">
    <source>
        <dbReference type="SAM" id="MobiDB-lite"/>
    </source>
</evidence>
<dbReference type="PANTHER" id="PTHR45885">
    <property type="entry name" value="CELL DIVISION CYCLE 5-LIKE PROTEIN"/>
    <property type="match status" value="1"/>
</dbReference>